<gene>
    <name evidence="1" type="ORF">EDC16_10682</name>
    <name evidence="2" type="ORF">FHQ21_01025</name>
</gene>
<dbReference type="EMBL" id="SMCP01000006">
    <property type="protein sequence ID" value="TCV86526.1"/>
    <property type="molecule type" value="Genomic_DNA"/>
</dbReference>
<evidence type="ECO:0000313" key="4">
    <source>
        <dbReference type="Proteomes" id="UP000305526"/>
    </source>
</evidence>
<dbReference type="Gene3D" id="1.10.3230.30">
    <property type="entry name" value="Phage gp6-like head-tail connector protein"/>
    <property type="match status" value="1"/>
</dbReference>
<comment type="caution">
    <text evidence="1">The sequence shown here is derived from an EMBL/GenBank/DDBJ whole genome shotgun (WGS) entry which is preliminary data.</text>
</comment>
<sequence length="103" mass="11412">MPDNLITLDEAKAQLSLDHNMDDNLIQGYIAAALEVAQTHIGKTFSDSLTDKTVPFSQSIKIGCLMYVGHLYANREIATDTALHMVPMAISALWNVYREPGLY</sequence>
<reference evidence="1 3" key="1">
    <citation type="submission" date="2019-03" db="EMBL/GenBank/DDBJ databases">
        <title>Genomic Encyclopedia of Type Strains, Phase IV (KMG-IV): sequencing the most valuable type-strain genomes for metagenomic binning, comparative biology and taxonomic classification.</title>
        <authorList>
            <person name="Goeker M."/>
        </authorList>
    </citation>
    <scope>NUCLEOTIDE SEQUENCE [LARGE SCALE GENOMIC DNA]</scope>
    <source>
        <strain evidence="1 3">DSM 28140</strain>
    </source>
</reference>
<dbReference type="InterPro" id="IPR021146">
    <property type="entry name" value="Phage_gp6-like_head-tail"/>
</dbReference>
<dbReference type="Pfam" id="PF05135">
    <property type="entry name" value="Phage_connect_1"/>
    <property type="match status" value="1"/>
</dbReference>
<dbReference type="RefSeq" id="WP_132967060.1">
    <property type="nucleotide sequence ID" value="NZ_LEKL01000030.1"/>
</dbReference>
<dbReference type="CDD" id="cd08054">
    <property type="entry name" value="gp6"/>
    <property type="match status" value="1"/>
</dbReference>
<dbReference type="Proteomes" id="UP000305526">
    <property type="component" value="Unassembled WGS sequence"/>
</dbReference>
<protein>
    <submittedName>
        <fullName evidence="2">Phage gp6-like head-tail connector protein</fullName>
    </submittedName>
    <submittedName>
        <fullName evidence="1">Putative phage protein (Predicted DNA packaging)</fullName>
    </submittedName>
</protein>
<dbReference type="NCBIfam" id="TIGR01560">
    <property type="entry name" value="put_DNA_pack"/>
    <property type="match status" value="1"/>
</dbReference>
<dbReference type="InterPro" id="IPR006450">
    <property type="entry name" value="Phage_HK97_gp6-like"/>
</dbReference>
<dbReference type="EMBL" id="VDGV01000006">
    <property type="protein sequence ID" value="TNG93588.1"/>
    <property type="molecule type" value="Genomic_DNA"/>
</dbReference>
<proteinExistence type="predicted"/>
<accession>A0A4R3Y439</accession>
<organism evidence="1 3">
    <name type="scientific">Testudinibacter aquarius</name>
    <dbReference type="NCBI Taxonomy" id="1524974"/>
    <lineage>
        <taxon>Bacteria</taxon>
        <taxon>Pseudomonadati</taxon>
        <taxon>Pseudomonadota</taxon>
        <taxon>Gammaproteobacteria</taxon>
        <taxon>Pasteurellales</taxon>
        <taxon>Pasteurellaceae</taxon>
        <taxon>Testudinibacter</taxon>
    </lineage>
</organism>
<evidence type="ECO:0000313" key="1">
    <source>
        <dbReference type="EMBL" id="TCV86526.1"/>
    </source>
</evidence>
<reference evidence="2 4" key="2">
    <citation type="submission" date="2019-05" db="EMBL/GenBank/DDBJ databases">
        <title>Pasteurellaceae isolates from reptiles.</title>
        <authorList>
            <person name="Bojesen A.M."/>
            <person name="Lund E."/>
        </authorList>
    </citation>
    <scope>NUCLEOTIDE SEQUENCE [LARGE SCALE GENOMIC DNA]</scope>
    <source>
        <strain evidence="2 4">ELNT2x</strain>
    </source>
</reference>
<evidence type="ECO:0000313" key="3">
    <source>
        <dbReference type="Proteomes" id="UP000294619"/>
    </source>
</evidence>
<dbReference type="AlphaFoldDB" id="A0A4R3Y439"/>
<name>A0A4R3Y439_9PAST</name>
<keyword evidence="4" id="KW-1185">Reference proteome</keyword>
<dbReference type="Proteomes" id="UP000294619">
    <property type="component" value="Unassembled WGS sequence"/>
</dbReference>
<evidence type="ECO:0000313" key="2">
    <source>
        <dbReference type="EMBL" id="TNG93588.1"/>
    </source>
</evidence>